<protein>
    <submittedName>
        <fullName evidence="2">Uncharacterized protein</fullName>
    </submittedName>
</protein>
<dbReference type="AlphaFoldDB" id="A0AAW1QBW0"/>
<name>A0AAW1QBW0_9CHLO</name>
<keyword evidence="3" id="KW-1185">Reference proteome</keyword>
<reference evidence="2 3" key="1">
    <citation type="journal article" date="2024" name="Nat. Commun.">
        <title>Phylogenomics reveals the evolutionary origins of lichenization in chlorophyte algae.</title>
        <authorList>
            <person name="Puginier C."/>
            <person name="Libourel C."/>
            <person name="Otte J."/>
            <person name="Skaloud P."/>
            <person name="Haon M."/>
            <person name="Grisel S."/>
            <person name="Petersen M."/>
            <person name="Berrin J.G."/>
            <person name="Delaux P.M."/>
            <person name="Dal Grande F."/>
            <person name="Keller J."/>
        </authorList>
    </citation>
    <scope>NUCLEOTIDE SEQUENCE [LARGE SCALE GENOMIC DNA]</scope>
    <source>
        <strain evidence="2 3">SAG 2145</strain>
    </source>
</reference>
<feature type="compositionally biased region" description="Polar residues" evidence="1">
    <location>
        <begin position="72"/>
        <end position="85"/>
    </location>
</feature>
<sequence>MNGAEGPPTPEPRNSSIRDVGTSASGSRPSALGNGSLVMTTPFDQDAQAAHREGPPQLSKPPTPIGSRAAHSPQSLQTPAAASPWSQQGLMLAQMGSREWPQIRDACGITVRAVESLQYSASKAVDGFAWDDRPELSQIHHSRLQLEICLPLGPNLSWYRMHQEPESLSVDNPLGFPFRIRGTCDMAVCQRAAARSFCPSSGLRALFQLRKRVTHDDACQAFTQLLLANLLCGHLGPIAVTTDLSEHWCVHWLEGLTIYTHTTEDRATAVALLSELLEGERPCAEALASMRAAAVLAESAEALTGDLRDRRDSSKSKKGQRSTALSSSGSAGEGHPNQPPLWGNANFQAALAKRASVKSDPNLLRDLAHMSSIGHVGPTMQLGRTTSNGTTSPQPSTPS</sequence>
<feature type="compositionally biased region" description="Polar residues" evidence="1">
    <location>
        <begin position="382"/>
        <end position="399"/>
    </location>
</feature>
<evidence type="ECO:0000256" key="1">
    <source>
        <dbReference type="SAM" id="MobiDB-lite"/>
    </source>
</evidence>
<feature type="compositionally biased region" description="Polar residues" evidence="1">
    <location>
        <begin position="12"/>
        <end position="28"/>
    </location>
</feature>
<evidence type="ECO:0000313" key="2">
    <source>
        <dbReference type="EMBL" id="KAK9818810.1"/>
    </source>
</evidence>
<feature type="compositionally biased region" description="Basic and acidic residues" evidence="1">
    <location>
        <begin position="306"/>
        <end position="315"/>
    </location>
</feature>
<organism evidence="2 3">
    <name type="scientific">Apatococcus lobatus</name>
    <dbReference type="NCBI Taxonomy" id="904363"/>
    <lineage>
        <taxon>Eukaryota</taxon>
        <taxon>Viridiplantae</taxon>
        <taxon>Chlorophyta</taxon>
        <taxon>core chlorophytes</taxon>
        <taxon>Trebouxiophyceae</taxon>
        <taxon>Chlorellales</taxon>
        <taxon>Chlorellaceae</taxon>
        <taxon>Apatococcus</taxon>
    </lineage>
</organism>
<feature type="region of interest" description="Disordered" evidence="1">
    <location>
        <begin position="374"/>
        <end position="399"/>
    </location>
</feature>
<feature type="compositionally biased region" description="Polar residues" evidence="1">
    <location>
        <begin position="321"/>
        <end position="330"/>
    </location>
</feature>
<feature type="region of interest" description="Disordered" evidence="1">
    <location>
        <begin position="306"/>
        <end position="343"/>
    </location>
</feature>
<feature type="region of interest" description="Disordered" evidence="1">
    <location>
        <begin position="1"/>
        <end position="85"/>
    </location>
</feature>
<dbReference type="EMBL" id="JALJOS010000054">
    <property type="protein sequence ID" value="KAK9818810.1"/>
    <property type="molecule type" value="Genomic_DNA"/>
</dbReference>
<evidence type="ECO:0000313" key="3">
    <source>
        <dbReference type="Proteomes" id="UP001438707"/>
    </source>
</evidence>
<proteinExistence type="predicted"/>
<comment type="caution">
    <text evidence="2">The sequence shown here is derived from an EMBL/GenBank/DDBJ whole genome shotgun (WGS) entry which is preliminary data.</text>
</comment>
<accession>A0AAW1QBW0</accession>
<gene>
    <name evidence="2" type="ORF">WJX74_003366</name>
</gene>
<dbReference type="Proteomes" id="UP001438707">
    <property type="component" value="Unassembled WGS sequence"/>
</dbReference>